<dbReference type="PATRIC" id="fig|393305.7.peg.140"/>
<feature type="transmembrane region" description="Helical" evidence="1">
    <location>
        <begin position="37"/>
        <end position="58"/>
    </location>
</feature>
<proteinExistence type="predicted"/>
<dbReference type="OrthoDB" id="794286at2"/>
<evidence type="ECO:0000313" key="2">
    <source>
        <dbReference type="EMBL" id="CAL10194.1"/>
    </source>
</evidence>
<evidence type="ECO:0000256" key="1">
    <source>
        <dbReference type="SAM" id="Phobius"/>
    </source>
</evidence>
<name>A1JHW1_YERE8</name>
<dbReference type="HOGENOM" id="CLU_122289_0_0_6"/>
<keyword evidence="1" id="KW-1133">Transmembrane helix</keyword>
<gene>
    <name evidence="2" type="ordered locus">YE0050</name>
</gene>
<dbReference type="Proteomes" id="UP000000642">
    <property type="component" value="Chromosome"/>
</dbReference>
<dbReference type="AlphaFoldDB" id="A1JHW1"/>
<dbReference type="Pfam" id="PF12098">
    <property type="entry name" value="DUF3574"/>
    <property type="match status" value="1"/>
</dbReference>
<sequence length="183" mass="19942">MMIILPDCRVTHPMVAFISISSFISVGFFMSQCIQSFQYRAVLLAGIAAVGVLLSGCVDRTGQANTATIKASPSTCIKGEPMTQTTLYFGLNRPHGPVISATEWQSFVDNDVTSRFKDGLTVIDAKGQWLGNDGTVAKENSKALVLIHKADKETAIETLRARYKQQFAQESVMRVDAAVCVDF</sequence>
<dbReference type="eggNOG" id="COG2913">
    <property type="taxonomic scope" value="Bacteria"/>
</dbReference>
<keyword evidence="1" id="KW-0812">Transmembrane</keyword>
<dbReference type="KEGG" id="yen:YE0050"/>
<dbReference type="InterPro" id="IPR021957">
    <property type="entry name" value="DUF3574"/>
</dbReference>
<dbReference type="EMBL" id="AM286415">
    <property type="protein sequence ID" value="CAL10194.1"/>
    <property type="molecule type" value="Genomic_DNA"/>
</dbReference>
<accession>A1JHW1</accession>
<protein>
    <submittedName>
        <fullName evidence="2">Membrane protein</fullName>
    </submittedName>
</protein>
<keyword evidence="1" id="KW-0472">Membrane</keyword>
<feature type="transmembrane region" description="Helical" evidence="1">
    <location>
        <begin position="12"/>
        <end position="31"/>
    </location>
</feature>
<evidence type="ECO:0000313" key="3">
    <source>
        <dbReference type="Proteomes" id="UP000000642"/>
    </source>
</evidence>
<reference evidence="2 3" key="1">
    <citation type="journal article" date="2006" name="PLoS Genet.">
        <title>The complete genome sequence and comparative genome analysis of the high pathogenicity Yersinia enterocolitica strain 8081.</title>
        <authorList>
            <person name="Thomson N.R."/>
            <person name="Howard S."/>
            <person name="Wren B.W."/>
            <person name="Holden M.T.G."/>
            <person name="Crossman L."/>
            <person name="Challis G.L."/>
            <person name="Churcher C."/>
            <person name="Mungall K."/>
            <person name="Brooks K."/>
            <person name="Chillingworth T."/>
            <person name="Feltwell T."/>
            <person name="Abdellah Z."/>
            <person name="Hauser H."/>
            <person name="Jagels K."/>
            <person name="Maddison M."/>
            <person name="Moule S."/>
            <person name="Sanders M."/>
            <person name="Whitehead S."/>
            <person name="Quail M.A."/>
            <person name="Dougan G."/>
            <person name="Parkhill J."/>
            <person name="Prentice M.B."/>
        </authorList>
    </citation>
    <scope>NUCLEOTIDE SEQUENCE [LARGE SCALE GENOMIC DNA]</scope>
    <source>
        <strain evidence="3">NCTC 13174 / 8081</strain>
    </source>
</reference>
<organism evidence="2 3">
    <name type="scientific">Yersinia enterocolitica serotype O:8 / biotype 1B (strain NCTC 13174 / 8081)</name>
    <dbReference type="NCBI Taxonomy" id="393305"/>
    <lineage>
        <taxon>Bacteria</taxon>
        <taxon>Pseudomonadati</taxon>
        <taxon>Pseudomonadota</taxon>
        <taxon>Gammaproteobacteria</taxon>
        <taxon>Enterobacterales</taxon>
        <taxon>Yersiniaceae</taxon>
        <taxon>Yersinia</taxon>
    </lineage>
</organism>